<feature type="compositionally biased region" description="Polar residues" evidence="1">
    <location>
        <begin position="735"/>
        <end position="749"/>
    </location>
</feature>
<dbReference type="AlphaFoldDB" id="A0A8H5CVC0"/>
<name>A0A8H5CVC0_9AGAR</name>
<feature type="compositionally biased region" description="Basic and acidic residues" evidence="1">
    <location>
        <begin position="567"/>
        <end position="591"/>
    </location>
</feature>
<feature type="compositionally biased region" description="Low complexity" evidence="1">
    <location>
        <begin position="441"/>
        <end position="453"/>
    </location>
</feature>
<feature type="region of interest" description="Disordered" evidence="1">
    <location>
        <begin position="413"/>
        <end position="468"/>
    </location>
</feature>
<reference evidence="2 3" key="1">
    <citation type="journal article" date="2020" name="ISME J.">
        <title>Uncovering the hidden diversity of litter-decomposition mechanisms in mushroom-forming fungi.</title>
        <authorList>
            <person name="Floudas D."/>
            <person name="Bentzer J."/>
            <person name="Ahren D."/>
            <person name="Johansson T."/>
            <person name="Persson P."/>
            <person name="Tunlid A."/>
        </authorList>
    </citation>
    <scope>NUCLEOTIDE SEQUENCE [LARGE SCALE GENOMIC DNA]</scope>
    <source>
        <strain evidence="2 3">CBS 291.85</strain>
    </source>
</reference>
<dbReference type="OrthoDB" id="3033167at2759"/>
<accession>A0A8H5CVC0</accession>
<sequence length="749" mass="81791">MPKRVFSEMLAEELDNGSFLDVIPRSQRRKTGLNSKFDRMIERMNISYHSPTNTNRYRNRSYSTGSSSVSSYGVPQTPVDPYEGLQAGALGEDFALIKMNSRIPGVDHNEGDEDEVVPKKRCISPLPSWLSDTFSTLSKGHPLRLLLPPESQSESTPAHSASSPIPAQELDDTENVFAFHPPSPTKVSKLQAAASVNSPEIPRISQRHVIPSPSPPLPFSTPGPASSIIPPSPPNSHIAMSLASFAPEIAASPAVSQLSRIMSSYSPDVPIPSPVLSLARVSSHSYQDLEVQNLLVPSANQCSPYSAPILLNHHHNFINEQPNPDDAQPDLFNMDSNVSHISDAFSAPGPTYYTSRSVYFDTPIDDPSSDPPDPACYIDDPVALDFQWTPFSRKELYNGQDTKSQLVHCQDVIPHNDTSSLPPSSDAFSEISDPHGRRLISSSASPGFNSGSSTKSRTNDLPIATSSDDYNFEYPIKKKITVPASQQESEHPPSFLDEGFYESSSLQSPPNPPTPPPREVPSSIPETPSPFRFAPPLSSSVLPPPTPTPMSHSLSQDTNLSLSSHHTVVDTRERERVERDPLTDIFVKQERPATGAFQSFVEMETQMDEEEWSREEDAESGSQSITSRSQSSLVSASLSASGHPRAQSHSGSSKLKSAHSSAISGRGVQLTGAPVKKSKFKPSSGRVDQRLREKDLSRSKSRALSALNDLKDEMFGRITNCEKADDDDKQDVVLPTTSQDSIESWSDDE</sequence>
<gene>
    <name evidence="2" type="ORF">D9758_006854</name>
</gene>
<feature type="compositionally biased region" description="Acidic residues" evidence="1">
    <location>
        <begin position="605"/>
        <end position="619"/>
    </location>
</feature>
<keyword evidence="3" id="KW-1185">Reference proteome</keyword>
<feature type="compositionally biased region" description="Polar residues" evidence="1">
    <location>
        <begin position="150"/>
        <end position="165"/>
    </location>
</feature>
<feature type="compositionally biased region" description="Low complexity" evidence="1">
    <location>
        <begin position="61"/>
        <end position="74"/>
    </location>
</feature>
<evidence type="ECO:0000313" key="2">
    <source>
        <dbReference type="EMBL" id="KAF5348632.1"/>
    </source>
</evidence>
<proteinExistence type="predicted"/>
<comment type="caution">
    <text evidence="2">The sequence shown here is derived from an EMBL/GenBank/DDBJ whole genome shotgun (WGS) entry which is preliminary data.</text>
</comment>
<feature type="region of interest" description="Disordered" evidence="1">
    <location>
        <begin position="721"/>
        <end position="749"/>
    </location>
</feature>
<feature type="compositionally biased region" description="Basic and acidic residues" evidence="1">
    <location>
        <begin position="687"/>
        <end position="698"/>
    </location>
</feature>
<feature type="compositionally biased region" description="Polar residues" evidence="1">
    <location>
        <begin position="416"/>
        <end position="427"/>
    </location>
</feature>
<feature type="compositionally biased region" description="Low complexity" evidence="1">
    <location>
        <begin position="620"/>
        <end position="641"/>
    </location>
</feature>
<evidence type="ECO:0000256" key="1">
    <source>
        <dbReference type="SAM" id="MobiDB-lite"/>
    </source>
</evidence>
<feature type="region of interest" description="Disordered" evidence="1">
    <location>
        <begin position="481"/>
        <end position="701"/>
    </location>
</feature>
<feature type="compositionally biased region" description="Low complexity" evidence="1">
    <location>
        <begin position="648"/>
        <end position="664"/>
    </location>
</feature>
<organism evidence="2 3">
    <name type="scientific">Tetrapyrgos nigripes</name>
    <dbReference type="NCBI Taxonomy" id="182062"/>
    <lineage>
        <taxon>Eukaryota</taxon>
        <taxon>Fungi</taxon>
        <taxon>Dikarya</taxon>
        <taxon>Basidiomycota</taxon>
        <taxon>Agaricomycotina</taxon>
        <taxon>Agaricomycetes</taxon>
        <taxon>Agaricomycetidae</taxon>
        <taxon>Agaricales</taxon>
        <taxon>Marasmiineae</taxon>
        <taxon>Marasmiaceae</taxon>
        <taxon>Tetrapyrgos</taxon>
    </lineage>
</organism>
<evidence type="ECO:0000313" key="3">
    <source>
        <dbReference type="Proteomes" id="UP000559256"/>
    </source>
</evidence>
<dbReference type="Proteomes" id="UP000559256">
    <property type="component" value="Unassembled WGS sequence"/>
</dbReference>
<protein>
    <submittedName>
        <fullName evidence="2">Uncharacterized protein</fullName>
    </submittedName>
</protein>
<feature type="region of interest" description="Disordered" evidence="1">
    <location>
        <begin position="141"/>
        <end position="166"/>
    </location>
</feature>
<dbReference type="EMBL" id="JAACJM010000085">
    <property type="protein sequence ID" value="KAF5348632.1"/>
    <property type="molecule type" value="Genomic_DNA"/>
</dbReference>
<feature type="region of interest" description="Disordered" evidence="1">
    <location>
        <begin position="49"/>
        <end position="74"/>
    </location>
</feature>
<feature type="compositionally biased region" description="Pro residues" evidence="1">
    <location>
        <begin position="509"/>
        <end position="519"/>
    </location>
</feature>
<feature type="compositionally biased region" description="Polar residues" evidence="1">
    <location>
        <begin position="556"/>
        <end position="566"/>
    </location>
</feature>